<evidence type="ECO:0000256" key="2">
    <source>
        <dbReference type="SAM" id="MobiDB-lite"/>
    </source>
</evidence>
<reference evidence="3" key="1">
    <citation type="submission" date="2024-03" db="EMBL/GenBank/DDBJ databases">
        <title>WGS assembly of Saponaria officinalis var. Norfolk2.</title>
        <authorList>
            <person name="Jenkins J."/>
            <person name="Shu S."/>
            <person name="Grimwood J."/>
            <person name="Barry K."/>
            <person name="Goodstein D."/>
            <person name="Schmutz J."/>
            <person name="Leebens-Mack J."/>
            <person name="Osbourn A."/>
        </authorList>
    </citation>
    <scope>NUCLEOTIDE SEQUENCE [LARGE SCALE GENOMIC DNA]</scope>
    <source>
        <strain evidence="3">JIC</strain>
    </source>
</reference>
<accession>A0AAW1MQ90</accession>
<dbReference type="PANTHER" id="PTHR13245:SF14">
    <property type="entry name" value="RRP15-LIKE PROTEIN"/>
    <property type="match status" value="1"/>
</dbReference>
<dbReference type="Proteomes" id="UP001443914">
    <property type="component" value="Unassembled WGS sequence"/>
</dbReference>
<feature type="region of interest" description="Disordered" evidence="2">
    <location>
        <begin position="237"/>
        <end position="267"/>
    </location>
</feature>
<feature type="compositionally biased region" description="Polar residues" evidence="2">
    <location>
        <begin position="241"/>
        <end position="252"/>
    </location>
</feature>
<evidence type="ECO:0000313" key="4">
    <source>
        <dbReference type="Proteomes" id="UP001443914"/>
    </source>
</evidence>
<dbReference type="AlphaFoldDB" id="A0AAW1MQ90"/>
<comment type="caution">
    <text evidence="3">The sequence shown here is derived from an EMBL/GenBank/DDBJ whole genome shotgun (WGS) entry which is preliminary data.</text>
</comment>
<comment type="similarity">
    <text evidence="1">Belongs to the RRP15 family.</text>
</comment>
<feature type="compositionally biased region" description="Basic and acidic residues" evidence="2">
    <location>
        <begin position="1"/>
        <end position="13"/>
    </location>
</feature>
<protein>
    <recommendedName>
        <fullName evidence="5">RRP15-like protein</fullName>
    </recommendedName>
</protein>
<feature type="compositionally biased region" description="Acidic residues" evidence="2">
    <location>
        <begin position="58"/>
        <end position="70"/>
    </location>
</feature>
<name>A0AAW1MQ90_SAPOF</name>
<dbReference type="GO" id="GO:0030687">
    <property type="term" value="C:preribosome, large subunit precursor"/>
    <property type="evidence" value="ECO:0007669"/>
    <property type="project" value="TreeGrafter"/>
</dbReference>
<dbReference type="PANTHER" id="PTHR13245">
    <property type="entry name" value="RRP15-LIKE PROTEIN"/>
    <property type="match status" value="1"/>
</dbReference>
<evidence type="ECO:0000313" key="3">
    <source>
        <dbReference type="EMBL" id="KAK9747938.1"/>
    </source>
</evidence>
<feature type="compositionally biased region" description="Basic and acidic residues" evidence="2">
    <location>
        <begin position="71"/>
        <end position="82"/>
    </location>
</feature>
<keyword evidence="4" id="KW-1185">Reference proteome</keyword>
<feature type="compositionally biased region" description="Basic residues" evidence="2">
    <location>
        <begin position="14"/>
        <end position="51"/>
    </location>
</feature>
<dbReference type="GO" id="GO:0000470">
    <property type="term" value="P:maturation of LSU-rRNA"/>
    <property type="evidence" value="ECO:0007669"/>
    <property type="project" value="TreeGrafter"/>
</dbReference>
<dbReference type="EMBL" id="JBDFQZ010000002">
    <property type="protein sequence ID" value="KAK9747938.1"/>
    <property type="molecule type" value="Genomic_DNA"/>
</dbReference>
<evidence type="ECO:0000256" key="1">
    <source>
        <dbReference type="ARBA" id="ARBA00007462"/>
    </source>
</evidence>
<dbReference type="InterPro" id="IPR012459">
    <property type="entry name" value="Rrp15"/>
</dbReference>
<organism evidence="3 4">
    <name type="scientific">Saponaria officinalis</name>
    <name type="common">Common soapwort</name>
    <name type="synonym">Lychnis saponaria</name>
    <dbReference type="NCBI Taxonomy" id="3572"/>
    <lineage>
        <taxon>Eukaryota</taxon>
        <taxon>Viridiplantae</taxon>
        <taxon>Streptophyta</taxon>
        <taxon>Embryophyta</taxon>
        <taxon>Tracheophyta</taxon>
        <taxon>Spermatophyta</taxon>
        <taxon>Magnoliopsida</taxon>
        <taxon>eudicotyledons</taxon>
        <taxon>Gunneridae</taxon>
        <taxon>Pentapetalae</taxon>
        <taxon>Caryophyllales</taxon>
        <taxon>Caryophyllaceae</taxon>
        <taxon>Caryophylleae</taxon>
        <taxon>Saponaria</taxon>
    </lineage>
</organism>
<proteinExistence type="inferred from homology"/>
<gene>
    <name evidence="3" type="ORF">RND81_02G025000</name>
</gene>
<evidence type="ECO:0008006" key="5">
    <source>
        <dbReference type="Google" id="ProtNLM"/>
    </source>
</evidence>
<dbReference type="GO" id="GO:0000460">
    <property type="term" value="P:maturation of 5.8S rRNA"/>
    <property type="evidence" value="ECO:0007669"/>
    <property type="project" value="TreeGrafter"/>
</dbReference>
<feature type="compositionally biased region" description="Acidic residues" evidence="2">
    <location>
        <begin position="96"/>
        <end position="105"/>
    </location>
</feature>
<feature type="region of interest" description="Disordered" evidence="2">
    <location>
        <begin position="1"/>
        <end position="112"/>
    </location>
</feature>
<sequence>MVEKRGRELTTDLRKRKNTFKKPPNAKKMKKFPGMGKKNKVSQKMKKLFRKRASEYNSDSDDVNESENDSIDEKEKRGRDGEFEQNDGEGEHDGGDVEDSDEDDLVPPTKFGDGCNAFRTAFQKIMSIPAEDESLGPILSAHKKLVVAKLAAEDTKKKVDKEKKKEKLSIDEKGHVKLANFLDTHDKVLIGIATKGVVKFFNAVNKAQTAQKGLNPSRFKDAKALTKRRKEAFMLELKRASGQSADNATKTSAGKEDENQPAWAPLRDSFMLTNSKLKDWDKMAEENETEI</sequence>
<dbReference type="Pfam" id="PF07890">
    <property type="entry name" value="Rrp15p"/>
    <property type="match status" value="1"/>
</dbReference>